<sequence>MILRPRAAKATTPEQTPNNAPNQKPKKTPKANANSKQKLSAKSTPVSKRKQTPSSTPISNTDSTANSSIMDLDTVSKPYSSDNILFPDNIQVHIDQNPIAQNYYTNSPLNSANQEDTNISVTAVQSPITPIEIIEYGAKSEESGSSSDFVPVKGPRRALRNTNKSSSVSSLSSNNNSTSRSLLPSPSEITLCDPVPKTPKILKRKVPQSKLKKTPIKSSKTSTPKNPKKTTPASNNKTSLPRSDSSSSLSIADFTPDESDEEYSPETKRRKLLVNDTSSSSSSELDIDAPIPDNTDTDELVTQKKKEIVAKKPRAKRNTKKDDPLKGMTRRERQSFNLIKYHPELTGIWDDLDQKKPIPPAKADHPDNMKINMLPFQLEGLNWMSKMEASEIKGGILADEMGMGKTIQTIALLLHTPLNKPTLVVAPTVALIQWNKEINNFAPHLSVYLYYGTNRSKSIKDLAEFDVVITTYAVLESVFRKQTFGFRRAGEMIKADSILHKVDWFRIVLDEAHNIKDRSCTTARAAFALKAEYRWCLSGTPLQNRVGELFSLIKYLRCEPFSLYFCTVCQCKSNSWNFTRESYKCLECDHSSHQHVCYWNFEILNPIQAQGTSTKLGMESFKKLRNLIDLIMLRRTKIERASDLGLPPRLVVVRRDRFSPDELDFYNSLFTDSKRTFETYASHGTVLNNYANIFELITKMRLAVNHPDLLTAKLQDSKADLLVCSICHCEPEDAIASKCKHTFCRVCAIQYLESYESNAPQCPTCFSVLTIDLTQPEIVQRQIGPLLNSTNNDGGQDTMISTPKTLVYKRSIVNRIDMSRWRSSTKIEALVEELQDIRRSNANIKSIVFSQYVNFLDLVQWRLNRAGFSVCRLDGRMSPVQRDAVINTFMTKPQYTVFLVSLKVMSINDHYSSLSSFD</sequence>
<dbReference type="PANTHER" id="PTHR45626:SF12">
    <property type="entry name" value="DNA REPAIR PROTEIN RAD16"/>
    <property type="match status" value="1"/>
</dbReference>
<dbReference type="InterPro" id="IPR014001">
    <property type="entry name" value="Helicase_ATP-bd"/>
</dbReference>
<dbReference type="STRING" id="133412.A0A1R1XHE5"/>
<evidence type="ECO:0000256" key="8">
    <source>
        <dbReference type="ARBA" id="ARBA00022840"/>
    </source>
</evidence>
<feature type="region of interest" description="Disordered" evidence="10">
    <location>
        <begin position="139"/>
        <end position="325"/>
    </location>
</feature>
<keyword evidence="7" id="KW-0862">Zinc</keyword>
<proteinExistence type="inferred from homology"/>
<dbReference type="InterPro" id="IPR001841">
    <property type="entry name" value="Znf_RING"/>
</dbReference>
<feature type="compositionally biased region" description="Acidic residues" evidence="10">
    <location>
        <begin position="255"/>
        <end position="264"/>
    </location>
</feature>
<evidence type="ECO:0000313" key="13">
    <source>
        <dbReference type="EMBL" id="OMJ14028.1"/>
    </source>
</evidence>
<dbReference type="CDD" id="cd18008">
    <property type="entry name" value="DEXDc_SHPRH-like"/>
    <property type="match status" value="1"/>
</dbReference>
<reference evidence="13 14" key="1">
    <citation type="submission" date="2017-01" db="EMBL/GenBank/DDBJ databases">
        <authorList>
            <person name="Mah S.A."/>
            <person name="Swanson W.J."/>
            <person name="Moy G.W."/>
            <person name="Vacquier V.D."/>
        </authorList>
    </citation>
    <scope>NUCLEOTIDE SEQUENCE [LARGE SCALE GENOMIC DNA]</scope>
    <source>
        <strain evidence="13 14">GSMNP</strain>
    </source>
</reference>
<dbReference type="SMART" id="SM00487">
    <property type="entry name" value="DEXDc"/>
    <property type="match status" value="1"/>
</dbReference>
<dbReference type="InterPro" id="IPR050628">
    <property type="entry name" value="SNF2_RAD54_helicase_TF"/>
</dbReference>
<dbReference type="InterPro" id="IPR000330">
    <property type="entry name" value="SNF2_N"/>
</dbReference>
<keyword evidence="5" id="KW-0378">Hydrolase</keyword>
<evidence type="ECO:0000256" key="7">
    <source>
        <dbReference type="ARBA" id="ARBA00022833"/>
    </source>
</evidence>
<dbReference type="Gene3D" id="3.30.40.10">
    <property type="entry name" value="Zinc/RING finger domain, C3HC4 (zinc finger)"/>
    <property type="match status" value="1"/>
</dbReference>
<dbReference type="InterPro" id="IPR017907">
    <property type="entry name" value="Znf_RING_CS"/>
</dbReference>
<comment type="caution">
    <text evidence="13">The sequence shown here is derived from an EMBL/GenBank/DDBJ whole genome shotgun (WGS) entry which is preliminary data.</text>
</comment>
<evidence type="ECO:0000259" key="11">
    <source>
        <dbReference type="PROSITE" id="PS50089"/>
    </source>
</evidence>
<feature type="region of interest" description="Disordered" evidence="10">
    <location>
        <begin position="1"/>
        <end position="66"/>
    </location>
</feature>
<feature type="compositionally biased region" description="Low complexity" evidence="10">
    <location>
        <begin position="216"/>
        <end position="250"/>
    </location>
</feature>
<dbReference type="PROSITE" id="PS50089">
    <property type="entry name" value="ZF_RING_2"/>
    <property type="match status" value="1"/>
</dbReference>
<feature type="domain" description="RING-type" evidence="11">
    <location>
        <begin position="724"/>
        <end position="765"/>
    </location>
</feature>
<feature type="compositionally biased region" description="Basic residues" evidence="10">
    <location>
        <begin position="200"/>
        <end position="215"/>
    </location>
</feature>
<organism evidence="13 14">
    <name type="scientific">Smittium culicis</name>
    <dbReference type="NCBI Taxonomy" id="133412"/>
    <lineage>
        <taxon>Eukaryota</taxon>
        <taxon>Fungi</taxon>
        <taxon>Fungi incertae sedis</taxon>
        <taxon>Zoopagomycota</taxon>
        <taxon>Kickxellomycotina</taxon>
        <taxon>Harpellomycetes</taxon>
        <taxon>Harpellales</taxon>
        <taxon>Legeriomycetaceae</taxon>
        <taxon>Smittium</taxon>
    </lineage>
</organism>
<dbReference type="GO" id="GO:0006289">
    <property type="term" value="P:nucleotide-excision repair"/>
    <property type="evidence" value="ECO:0007669"/>
    <property type="project" value="TreeGrafter"/>
</dbReference>
<dbReference type="GO" id="GO:0008270">
    <property type="term" value="F:zinc ion binding"/>
    <property type="evidence" value="ECO:0007669"/>
    <property type="project" value="UniProtKB-KW"/>
</dbReference>
<keyword evidence="8" id="KW-0067">ATP-binding</keyword>
<dbReference type="PROSITE" id="PS51192">
    <property type="entry name" value="HELICASE_ATP_BIND_1"/>
    <property type="match status" value="1"/>
</dbReference>
<gene>
    <name evidence="13" type="ORF">AYI70_g8142</name>
</gene>
<keyword evidence="14" id="KW-1185">Reference proteome</keyword>
<dbReference type="EMBL" id="LSSN01003233">
    <property type="protein sequence ID" value="OMJ14028.1"/>
    <property type="molecule type" value="Genomic_DNA"/>
</dbReference>
<feature type="domain" description="Helicase ATP-binding" evidence="12">
    <location>
        <begin position="386"/>
        <end position="559"/>
    </location>
</feature>
<dbReference type="GO" id="GO:0005634">
    <property type="term" value="C:nucleus"/>
    <property type="evidence" value="ECO:0007669"/>
    <property type="project" value="TreeGrafter"/>
</dbReference>
<dbReference type="Proteomes" id="UP000187283">
    <property type="component" value="Unassembled WGS sequence"/>
</dbReference>
<dbReference type="GO" id="GO:0016787">
    <property type="term" value="F:hydrolase activity"/>
    <property type="evidence" value="ECO:0007669"/>
    <property type="project" value="UniProtKB-KW"/>
</dbReference>
<dbReference type="GO" id="GO:0004386">
    <property type="term" value="F:helicase activity"/>
    <property type="evidence" value="ECO:0007669"/>
    <property type="project" value="UniProtKB-KW"/>
</dbReference>
<dbReference type="InterPro" id="IPR018957">
    <property type="entry name" value="Znf_C3HC4_RING-type"/>
</dbReference>
<dbReference type="InterPro" id="IPR049730">
    <property type="entry name" value="SNF2/RAD54-like_C"/>
</dbReference>
<keyword evidence="6" id="KW-0347">Helicase</keyword>
<comment type="similarity">
    <text evidence="1">Belongs to the SNF2/RAD54 helicase family.</text>
</comment>
<dbReference type="InterPro" id="IPR013083">
    <property type="entry name" value="Znf_RING/FYVE/PHD"/>
</dbReference>
<evidence type="ECO:0000256" key="5">
    <source>
        <dbReference type="ARBA" id="ARBA00022801"/>
    </source>
</evidence>
<dbReference type="PROSITE" id="PS00518">
    <property type="entry name" value="ZF_RING_1"/>
    <property type="match status" value="1"/>
</dbReference>
<dbReference type="AlphaFoldDB" id="A0A1R1XHE5"/>
<evidence type="ECO:0000256" key="10">
    <source>
        <dbReference type="SAM" id="MobiDB-lite"/>
    </source>
</evidence>
<dbReference type="PANTHER" id="PTHR45626">
    <property type="entry name" value="TRANSCRIPTION TERMINATION FACTOR 2-RELATED"/>
    <property type="match status" value="1"/>
</dbReference>
<evidence type="ECO:0000256" key="1">
    <source>
        <dbReference type="ARBA" id="ARBA00007025"/>
    </source>
</evidence>
<dbReference type="InterPro" id="IPR001650">
    <property type="entry name" value="Helicase_C-like"/>
</dbReference>
<dbReference type="InterPro" id="IPR038718">
    <property type="entry name" value="SNF2-like_sf"/>
</dbReference>
<feature type="compositionally biased region" description="Low complexity" evidence="10">
    <location>
        <begin position="160"/>
        <end position="187"/>
    </location>
</feature>
<evidence type="ECO:0000256" key="4">
    <source>
        <dbReference type="ARBA" id="ARBA00022771"/>
    </source>
</evidence>
<dbReference type="Gene3D" id="3.40.50.10810">
    <property type="entry name" value="Tandem AAA-ATPase domain"/>
    <property type="match status" value="1"/>
</dbReference>
<keyword evidence="4 9" id="KW-0863">Zinc-finger</keyword>
<protein>
    <submittedName>
        <fullName evidence="13">DNA repair protein RAD16</fullName>
    </submittedName>
</protein>
<feature type="compositionally biased region" description="Basic and acidic residues" evidence="10">
    <location>
        <begin position="301"/>
        <end position="310"/>
    </location>
</feature>
<dbReference type="OrthoDB" id="448448at2759"/>
<dbReference type="SUPFAM" id="SSF57850">
    <property type="entry name" value="RING/U-box"/>
    <property type="match status" value="1"/>
</dbReference>
<feature type="compositionally biased region" description="Polar residues" evidence="10">
    <location>
        <begin position="12"/>
        <end position="22"/>
    </location>
</feature>
<keyword evidence="3" id="KW-0547">Nucleotide-binding</keyword>
<dbReference type="GO" id="GO:0008094">
    <property type="term" value="F:ATP-dependent activity, acting on DNA"/>
    <property type="evidence" value="ECO:0007669"/>
    <property type="project" value="TreeGrafter"/>
</dbReference>
<evidence type="ECO:0000259" key="12">
    <source>
        <dbReference type="PROSITE" id="PS51192"/>
    </source>
</evidence>
<dbReference type="CDD" id="cd18793">
    <property type="entry name" value="SF2_C_SNF"/>
    <property type="match status" value="1"/>
</dbReference>
<keyword evidence="2" id="KW-0479">Metal-binding</keyword>
<dbReference type="Gene3D" id="3.40.50.300">
    <property type="entry name" value="P-loop containing nucleotide triphosphate hydrolases"/>
    <property type="match status" value="1"/>
</dbReference>
<dbReference type="GO" id="GO:0005524">
    <property type="term" value="F:ATP binding"/>
    <property type="evidence" value="ECO:0007669"/>
    <property type="project" value="UniProtKB-KW"/>
</dbReference>
<evidence type="ECO:0000256" key="3">
    <source>
        <dbReference type="ARBA" id="ARBA00022741"/>
    </source>
</evidence>
<accession>A0A1R1XHE5</accession>
<evidence type="ECO:0000256" key="9">
    <source>
        <dbReference type="PROSITE-ProRule" id="PRU00175"/>
    </source>
</evidence>
<name>A0A1R1XHE5_9FUNG</name>
<feature type="compositionally biased region" description="Polar residues" evidence="10">
    <location>
        <begin position="31"/>
        <end position="66"/>
    </location>
</feature>
<dbReference type="SMART" id="SM00184">
    <property type="entry name" value="RING"/>
    <property type="match status" value="1"/>
</dbReference>
<dbReference type="SUPFAM" id="SSF52540">
    <property type="entry name" value="P-loop containing nucleoside triphosphate hydrolases"/>
    <property type="match status" value="2"/>
</dbReference>
<evidence type="ECO:0000256" key="2">
    <source>
        <dbReference type="ARBA" id="ARBA00022723"/>
    </source>
</evidence>
<dbReference type="InterPro" id="IPR027417">
    <property type="entry name" value="P-loop_NTPase"/>
</dbReference>
<dbReference type="Pfam" id="PF00271">
    <property type="entry name" value="Helicase_C"/>
    <property type="match status" value="1"/>
</dbReference>
<evidence type="ECO:0000313" key="14">
    <source>
        <dbReference type="Proteomes" id="UP000187283"/>
    </source>
</evidence>
<dbReference type="Pfam" id="PF00097">
    <property type="entry name" value="zf-C3HC4"/>
    <property type="match status" value="1"/>
</dbReference>
<evidence type="ECO:0000256" key="6">
    <source>
        <dbReference type="ARBA" id="ARBA00022806"/>
    </source>
</evidence>
<dbReference type="Pfam" id="PF00176">
    <property type="entry name" value="SNF2-rel_dom"/>
    <property type="match status" value="1"/>
</dbReference>